<evidence type="ECO:0000256" key="1">
    <source>
        <dbReference type="ARBA" id="ARBA00000971"/>
    </source>
</evidence>
<evidence type="ECO:0000256" key="5">
    <source>
        <dbReference type="ARBA" id="ARBA00023235"/>
    </source>
</evidence>
<comment type="similarity">
    <text evidence="6">Belongs to the PTPA-type PPIase family.</text>
</comment>
<dbReference type="EC" id="5.2.1.8" evidence="6"/>
<keyword evidence="3 6" id="KW-0963">Cytoplasm</keyword>
<dbReference type="Pfam" id="PF03095">
    <property type="entry name" value="PTPA"/>
    <property type="match status" value="1"/>
</dbReference>
<dbReference type="InterPro" id="IPR004327">
    <property type="entry name" value="Phstyr_phstse_ac"/>
</dbReference>
<dbReference type="PANTHER" id="PTHR10012">
    <property type="entry name" value="SERINE/THREONINE-PROTEIN PHOSPHATASE 2A REGULATORY SUBUNIT B"/>
    <property type="match status" value="1"/>
</dbReference>
<dbReference type="SUPFAM" id="SSF140984">
    <property type="entry name" value="PTPA-like"/>
    <property type="match status" value="1"/>
</dbReference>
<gene>
    <name evidence="8" type="primary">RRD2</name>
    <name evidence="8" type="ORF">HK103_003810</name>
</gene>
<dbReference type="AlphaFoldDB" id="A0AAD5UM43"/>
<evidence type="ECO:0000313" key="9">
    <source>
        <dbReference type="Proteomes" id="UP001210925"/>
    </source>
</evidence>
<feature type="region of interest" description="Disordered" evidence="7">
    <location>
        <begin position="1"/>
        <end position="27"/>
    </location>
</feature>
<sequence length="364" mass="41769">MISSSDNSHSRDAHTHNSDSCCSSTPRIPKREILTKSDLERFQTSETYEKYMGFITKLNEAVVDKPLDYSADKSDNITFLMELLDKLKAWVDEIPPADVGLSRFGNPSFRKWHDKLSEKHLELLTIVPEDYKTEVGTYLLASFGDYKRIDYGTGHEASFMCFLLCLQHLGLIKEEDYPALVLSVFWQYIMVMRKLTHAYWLEPAGSHGVWGLDDYHFLPFLFGSGQLSTHKYLRPKSIHDPEILEEFGEKYMYLSSIKHINSIKSATLRWHSPMLDDISGVKKWEKVNSGMFKMYKAEVLNKLPIMQHFLFGSIIQFKGSADGTEVEMEHVHAFGQEHPLCCSIRIPSSIAAVQGELRKPIPFD</sequence>
<organism evidence="8 9">
    <name type="scientific">Boothiomyces macroporosus</name>
    <dbReference type="NCBI Taxonomy" id="261099"/>
    <lineage>
        <taxon>Eukaryota</taxon>
        <taxon>Fungi</taxon>
        <taxon>Fungi incertae sedis</taxon>
        <taxon>Chytridiomycota</taxon>
        <taxon>Chytridiomycota incertae sedis</taxon>
        <taxon>Chytridiomycetes</taxon>
        <taxon>Rhizophydiales</taxon>
        <taxon>Terramycetaceae</taxon>
        <taxon>Boothiomyces</taxon>
    </lineage>
</organism>
<dbReference type="EMBL" id="JADGKB010000003">
    <property type="protein sequence ID" value="KAJ3261967.1"/>
    <property type="molecule type" value="Genomic_DNA"/>
</dbReference>
<dbReference type="GO" id="GO:0005634">
    <property type="term" value="C:nucleus"/>
    <property type="evidence" value="ECO:0007669"/>
    <property type="project" value="TreeGrafter"/>
</dbReference>
<evidence type="ECO:0000256" key="4">
    <source>
        <dbReference type="ARBA" id="ARBA00023110"/>
    </source>
</evidence>
<comment type="catalytic activity">
    <reaction evidence="1 6">
        <text>[protein]-peptidylproline (omega=180) = [protein]-peptidylproline (omega=0)</text>
        <dbReference type="Rhea" id="RHEA:16237"/>
        <dbReference type="Rhea" id="RHEA-COMP:10747"/>
        <dbReference type="Rhea" id="RHEA-COMP:10748"/>
        <dbReference type="ChEBI" id="CHEBI:83833"/>
        <dbReference type="ChEBI" id="CHEBI:83834"/>
        <dbReference type="EC" id="5.2.1.8"/>
    </reaction>
</comment>
<name>A0AAD5UM43_9FUNG</name>
<dbReference type="InterPro" id="IPR043170">
    <property type="entry name" value="PTPA_C_lid"/>
</dbReference>
<comment type="caution">
    <text evidence="8">The sequence shown here is derived from an EMBL/GenBank/DDBJ whole genome shotgun (WGS) entry which is preliminary data.</text>
</comment>
<feature type="compositionally biased region" description="Basic and acidic residues" evidence="7">
    <location>
        <begin position="8"/>
        <end position="17"/>
    </location>
</feature>
<keyword evidence="9" id="KW-1185">Reference proteome</keyword>
<dbReference type="FunFam" id="1.20.120.1150:FF:000002">
    <property type="entry name" value="Serine/threonine-protein phosphatase 2A activator"/>
    <property type="match status" value="1"/>
</dbReference>
<proteinExistence type="inferred from homology"/>
<dbReference type="InterPro" id="IPR037218">
    <property type="entry name" value="PTPA_sf"/>
</dbReference>
<dbReference type="PIRSF" id="PIRSF016325">
    <property type="entry name" value="Phstyr_phstse_ac"/>
    <property type="match status" value="1"/>
</dbReference>
<keyword evidence="5 6" id="KW-0413">Isomerase</keyword>
<dbReference type="GO" id="GO:0005737">
    <property type="term" value="C:cytoplasm"/>
    <property type="evidence" value="ECO:0007669"/>
    <property type="project" value="UniProtKB-SubCell"/>
</dbReference>
<comment type="function">
    <text evidence="6">PPIases accelerate the folding of proteins. It catalyzes the cis-trans isomerization of proline imidic peptide bonds in oligopeptides.</text>
</comment>
<dbReference type="GO" id="GO:0003755">
    <property type="term" value="F:peptidyl-prolyl cis-trans isomerase activity"/>
    <property type="evidence" value="ECO:0007669"/>
    <property type="project" value="UniProtKB-KW"/>
</dbReference>
<dbReference type="GO" id="GO:0008160">
    <property type="term" value="F:protein tyrosine phosphatase activator activity"/>
    <property type="evidence" value="ECO:0007669"/>
    <property type="project" value="TreeGrafter"/>
</dbReference>
<evidence type="ECO:0000256" key="2">
    <source>
        <dbReference type="ARBA" id="ARBA00004496"/>
    </source>
</evidence>
<evidence type="ECO:0000256" key="7">
    <source>
        <dbReference type="SAM" id="MobiDB-lite"/>
    </source>
</evidence>
<comment type="subcellular location">
    <subcellularLocation>
        <location evidence="2 6">Cytoplasm</location>
    </subcellularLocation>
</comment>
<reference evidence="8" key="1">
    <citation type="submission" date="2020-05" db="EMBL/GenBank/DDBJ databases">
        <title>Phylogenomic resolution of chytrid fungi.</title>
        <authorList>
            <person name="Stajich J.E."/>
            <person name="Amses K."/>
            <person name="Simmons R."/>
            <person name="Seto K."/>
            <person name="Myers J."/>
            <person name="Bonds A."/>
            <person name="Quandt C.A."/>
            <person name="Barry K."/>
            <person name="Liu P."/>
            <person name="Grigoriev I."/>
            <person name="Longcore J.E."/>
            <person name="James T.Y."/>
        </authorList>
    </citation>
    <scope>NUCLEOTIDE SEQUENCE</scope>
    <source>
        <strain evidence="8">PLAUS21</strain>
    </source>
</reference>
<protein>
    <recommendedName>
        <fullName evidence="6">Serine/threonine-protein phosphatase 2A activator</fullName>
        <ecNumber evidence="6">5.2.1.8</ecNumber>
    </recommendedName>
    <alternativeName>
        <fullName evidence="6">Phosphotyrosyl phosphatase activator</fullName>
    </alternativeName>
</protein>
<keyword evidence="4 6" id="KW-0697">Rotamase</keyword>
<dbReference type="GO" id="GO:0000159">
    <property type="term" value="C:protein phosphatase type 2A complex"/>
    <property type="evidence" value="ECO:0007669"/>
    <property type="project" value="TreeGrafter"/>
</dbReference>
<evidence type="ECO:0000313" key="8">
    <source>
        <dbReference type="EMBL" id="KAJ3261967.1"/>
    </source>
</evidence>
<dbReference type="CDD" id="cd04087">
    <property type="entry name" value="PTPA"/>
    <property type="match status" value="1"/>
</dbReference>
<dbReference type="Proteomes" id="UP001210925">
    <property type="component" value="Unassembled WGS sequence"/>
</dbReference>
<dbReference type="PANTHER" id="PTHR10012:SF5">
    <property type="entry name" value="SERINE_THREONINE-PROTEIN PHOSPHATASE 2A ACTIVATOR 2"/>
    <property type="match status" value="1"/>
</dbReference>
<evidence type="ECO:0000256" key="6">
    <source>
        <dbReference type="RuleBase" id="RU361210"/>
    </source>
</evidence>
<dbReference type="Gene3D" id="1.20.120.1150">
    <property type="match status" value="1"/>
</dbReference>
<evidence type="ECO:0000256" key="3">
    <source>
        <dbReference type="ARBA" id="ARBA00022490"/>
    </source>
</evidence>
<dbReference type="GO" id="GO:0007052">
    <property type="term" value="P:mitotic spindle organization"/>
    <property type="evidence" value="ECO:0007669"/>
    <property type="project" value="TreeGrafter"/>
</dbReference>
<accession>A0AAD5UM43</accession>